<evidence type="ECO:0000256" key="6">
    <source>
        <dbReference type="ARBA" id="ARBA00022801"/>
    </source>
</evidence>
<dbReference type="Proteomes" id="UP000018144">
    <property type="component" value="Unassembled WGS sequence"/>
</dbReference>
<dbReference type="Pfam" id="PF06964">
    <property type="entry name" value="Alpha-L-AF_C"/>
    <property type="match status" value="1"/>
</dbReference>
<keyword evidence="5 8" id="KW-0732">Signal</keyword>
<dbReference type="InterPro" id="IPR051563">
    <property type="entry name" value="Glycosyl_Hydrolase_51"/>
</dbReference>
<evidence type="ECO:0000313" key="10">
    <source>
        <dbReference type="EMBL" id="CCX10621.1"/>
    </source>
</evidence>
<feature type="signal peptide" evidence="8">
    <location>
        <begin position="1"/>
        <end position="19"/>
    </location>
</feature>
<dbReference type="Pfam" id="PF22848">
    <property type="entry name" value="ASD1_dom"/>
    <property type="match status" value="1"/>
</dbReference>
<evidence type="ECO:0000256" key="8">
    <source>
        <dbReference type="SAM" id="SignalP"/>
    </source>
</evidence>
<proteinExistence type="inferred from homology"/>
<comment type="pathway">
    <text evidence="2">Glycan metabolism; L-arabinan degradation.</text>
</comment>
<keyword evidence="11" id="KW-1185">Reference proteome</keyword>
<dbReference type="InterPro" id="IPR010720">
    <property type="entry name" value="Alpha-L-AF_C"/>
</dbReference>
<dbReference type="EMBL" id="HF935554">
    <property type="protein sequence ID" value="CCX10621.1"/>
    <property type="molecule type" value="Genomic_DNA"/>
</dbReference>
<dbReference type="GO" id="GO:0046556">
    <property type="term" value="F:alpha-L-arabinofuranosidase activity"/>
    <property type="evidence" value="ECO:0007669"/>
    <property type="project" value="UniProtKB-EC"/>
</dbReference>
<dbReference type="PANTHER" id="PTHR31776:SF0">
    <property type="entry name" value="ALPHA-L-ARABINOFURANOSIDASE 1"/>
    <property type="match status" value="1"/>
</dbReference>
<feature type="chain" id="PRO_5004651628" description="non-reducing end alpha-L-arabinofuranosidase" evidence="8">
    <location>
        <begin position="20"/>
        <end position="702"/>
    </location>
</feature>
<dbReference type="AlphaFoldDB" id="U4L3K9"/>
<reference evidence="10 11" key="1">
    <citation type="journal article" date="2013" name="PLoS Genet.">
        <title>The genome and development-dependent transcriptomes of Pyronema confluens: a window into fungal evolution.</title>
        <authorList>
            <person name="Traeger S."/>
            <person name="Altegoer F."/>
            <person name="Freitag M."/>
            <person name="Gabaldon T."/>
            <person name="Kempken F."/>
            <person name="Kumar A."/>
            <person name="Marcet-Houben M."/>
            <person name="Poggeler S."/>
            <person name="Stajich J.E."/>
            <person name="Nowrousian M."/>
        </authorList>
    </citation>
    <scope>NUCLEOTIDE SEQUENCE [LARGE SCALE GENOMIC DNA]</scope>
    <source>
        <strain evidence="11">CBS 100304</strain>
        <tissue evidence="10">Vegetative mycelium</tissue>
    </source>
</reference>
<dbReference type="EC" id="3.2.1.55" evidence="4"/>
<dbReference type="OMA" id="RKELLYM"/>
<dbReference type="eggNOG" id="ENOG502QQEX">
    <property type="taxonomic scope" value="Eukaryota"/>
</dbReference>
<evidence type="ECO:0000256" key="4">
    <source>
        <dbReference type="ARBA" id="ARBA00012670"/>
    </source>
</evidence>
<dbReference type="Gene3D" id="3.20.20.80">
    <property type="entry name" value="Glycosidases"/>
    <property type="match status" value="1"/>
</dbReference>
<dbReference type="UniPathway" id="UPA00667"/>
<dbReference type="SUPFAM" id="SSF51445">
    <property type="entry name" value="(Trans)glycosidases"/>
    <property type="match status" value="1"/>
</dbReference>
<evidence type="ECO:0000256" key="2">
    <source>
        <dbReference type="ARBA" id="ARBA00004834"/>
    </source>
</evidence>
<evidence type="ECO:0000313" key="11">
    <source>
        <dbReference type="Proteomes" id="UP000018144"/>
    </source>
</evidence>
<comment type="catalytic activity">
    <reaction evidence="1">
        <text>Hydrolysis of terminal non-reducing alpha-L-arabinofuranoside residues in alpha-L-arabinosides.</text>
        <dbReference type="EC" id="3.2.1.55"/>
    </reaction>
</comment>
<feature type="domain" description="Alpha-L-arabinofuranosidase C-terminal" evidence="9">
    <location>
        <begin position="499"/>
        <end position="695"/>
    </location>
</feature>
<evidence type="ECO:0000259" key="9">
    <source>
        <dbReference type="SMART" id="SM00813"/>
    </source>
</evidence>
<comment type="similarity">
    <text evidence="3">Belongs to the glycosyl hydrolase 51 family.</text>
</comment>
<dbReference type="GO" id="GO:0031222">
    <property type="term" value="P:arabinan catabolic process"/>
    <property type="evidence" value="ECO:0007669"/>
    <property type="project" value="UniProtKB-UniPathway"/>
</dbReference>
<gene>
    <name evidence="10" type="ORF">PCON_10215</name>
</gene>
<evidence type="ECO:0000256" key="3">
    <source>
        <dbReference type="ARBA" id="ARBA00007186"/>
    </source>
</evidence>
<dbReference type="SMART" id="SM00813">
    <property type="entry name" value="Alpha-L-AF_C"/>
    <property type="match status" value="1"/>
</dbReference>
<evidence type="ECO:0000256" key="5">
    <source>
        <dbReference type="ARBA" id="ARBA00022729"/>
    </source>
</evidence>
<evidence type="ECO:0000256" key="1">
    <source>
        <dbReference type="ARBA" id="ARBA00001462"/>
    </source>
</evidence>
<keyword evidence="6" id="KW-0378">Hydrolase</keyword>
<name>U4L3K9_PYROM</name>
<accession>U4L3K9</accession>
<sequence>MIPLYSALGLLCLATSVAAQSSTVPAVPDPSPLTLKISTASGTRNKTAPLLHGLFFEDINHSGDGGLYAELIRNRAFQGSDVTLGQKKGFSGDRIIDSENKEVPWGPTLTAWKSIGGALLSLDTLNPLSDALGTVLRVDIPTDATGEVGILNEGWWGMDVQVQPYDASFFIKPSQPLYNKKVTKINLSLRSALNNDTFATQSIAIDKPLSTYNYTQFSTVITPNKAAPNSNNTFAITFDAAEAKGNTFFISLVSLFPPTYKGRKNGLRKDLAEHLAAMKPKFLRFPGGNNMEGLSIDTRWQWKKTIGPLINRPGRPADWSYYNSDGLGFLEYLEWCEDMEIEPLLTIYAGYSLDLTNKQPANTVPKDELQFYIDEAIEQLEYAMGDVNTPWGAIRAAHGHPKPFNIKYVEIGNEDWFSDSYYWRFPAFLDALKKVHPNITYIASQATESSPANRNTTIPPGAMWDLHHYETPQFFKDRFNFFDNWQEISGYKGVQIFVGEYSVLSRDRVGGVDWSNSEGRFKYPTMVAAIGEAIFALAMERNPGVVTLSSYAPLFQNFNGYQWTPDFIGFTADPNATVLSTSYYQQQMFSLYHGAETLPVQNTVGDFNPVWWHASISTDNRIWIKLINAADKAAPVTLQLDKKISRVNGTILGHEDEYGFNYIGNATAISPKKFTLDAKKAVKGQSLQYSVPGTSIVVLEIV</sequence>
<keyword evidence="7" id="KW-0325">Glycoprotein</keyword>
<dbReference type="OrthoDB" id="406864at2759"/>
<dbReference type="InterPro" id="IPR017853">
    <property type="entry name" value="GH"/>
</dbReference>
<dbReference type="PANTHER" id="PTHR31776">
    <property type="entry name" value="ALPHA-L-ARABINOFURANOSIDASE 1"/>
    <property type="match status" value="1"/>
</dbReference>
<organism evidence="10 11">
    <name type="scientific">Pyronema omphalodes (strain CBS 100304)</name>
    <name type="common">Pyronema confluens</name>
    <dbReference type="NCBI Taxonomy" id="1076935"/>
    <lineage>
        <taxon>Eukaryota</taxon>
        <taxon>Fungi</taxon>
        <taxon>Dikarya</taxon>
        <taxon>Ascomycota</taxon>
        <taxon>Pezizomycotina</taxon>
        <taxon>Pezizomycetes</taxon>
        <taxon>Pezizales</taxon>
        <taxon>Pyronemataceae</taxon>
        <taxon>Pyronema</taxon>
    </lineage>
</organism>
<evidence type="ECO:0000256" key="7">
    <source>
        <dbReference type="ARBA" id="ARBA00023180"/>
    </source>
</evidence>
<dbReference type="STRING" id="1076935.U4L3K9"/>
<dbReference type="GO" id="GO:0046373">
    <property type="term" value="P:L-arabinose metabolic process"/>
    <property type="evidence" value="ECO:0007669"/>
    <property type="project" value="InterPro"/>
</dbReference>
<dbReference type="InterPro" id="IPR055235">
    <property type="entry name" value="ASD1_cat"/>
</dbReference>
<protein>
    <recommendedName>
        <fullName evidence="4">non-reducing end alpha-L-arabinofuranosidase</fullName>
        <ecNumber evidence="4">3.2.1.55</ecNumber>
    </recommendedName>
</protein>